<dbReference type="Pfam" id="PF14244">
    <property type="entry name" value="Retrotran_gag_3"/>
    <property type="match status" value="1"/>
</dbReference>
<reference evidence="2 3" key="1">
    <citation type="journal article" date="2018" name="Front. Plant Sci.">
        <title>Red Clover (Trifolium pratense) and Zigzag Clover (T. medium) - A Picture of Genomic Similarities and Differences.</title>
        <authorList>
            <person name="Dluhosova J."/>
            <person name="Istvanek J."/>
            <person name="Nedelnik J."/>
            <person name="Repkova J."/>
        </authorList>
    </citation>
    <scope>NUCLEOTIDE SEQUENCE [LARGE SCALE GENOMIC DNA]</scope>
    <source>
        <strain evidence="3">cv. 10/8</strain>
        <tissue evidence="2">Leaf</tissue>
    </source>
</reference>
<feature type="domain" description="Retrotransposon Copia-like N-terminal" evidence="1">
    <location>
        <begin position="24"/>
        <end position="67"/>
    </location>
</feature>
<feature type="non-terminal residue" evidence="2">
    <location>
        <position position="96"/>
    </location>
</feature>
<evidence type="ECO:0000313" key="2">
    <source>
        <dbReference type="EMBL" id="MCI31365.1"/>
    </source>
</evidence>
<dbReference type="AlphaFoldDB" id="A0A392R754"/>
<dbReference type="InterPro" id="IPR029472">
    <property type="entry name" value="Copia-like_N"/>
</dbReference>
<dbReference type="PANTHER" id="PTHR37610:SF97">
    <property type="entry name" value="RETROTRANSPOSON GAG DOMAIN-CONTAINING PROTEIN"/>
    <property type="match status" value="1"/>
</dbReference>
<name>A0A392R754_9FABA</name>
<sequence>MPPLVAPPPPADPASDPSSPYYVHSNDRPFSVKVTPVLTGSNYHSWARSMRHALGAKLKFEFLDGSIPVSVDAFDPSYRAWNRYNMLIHSWIMNSV</sequence>
<dbReference type="EMBL" id="LXQA010186599">
    <property type="protein sequence ID" value="MCI31365.1"/>
    <property type="molecule type" value="Genomic_DNA"/>
</dbReference>
<evidence type="ECO:0000313" key="3">
    <source>
        <dbReference type="Proteomes" id="UP000265520"/>
    </source>
</evidence>
<keyword evidence="3" id="KW-1185">Reference proteome</keyword>
<organism evidence="2 3">
    <name type="scientific">Trifolium medium</name>
    <dbReference type="NCBI Taxonomy" id="97028"/>
    <lineage>
        <taxon>Eukaryota</taxon>
        <taxon>Viridiplantae</taxon>
        <taxon>Streptophyta</taxon>
        <taxon>Embryophyta</taxon>
        <taxon>Tracheophyta</taxon>
        <taxon>Spermatophyta</taxon>
        <taxon>Magnoliopsida</taxon>
        <taxon>eudicotyledons</taxon>
        <taxon>Gunneridae</taxon>
        <taxon>Pentapetalae</taxon>
        <taxon>rosids</taxon>
        <taxon>fabids</taxon>
        <taxon>Fabales</taxon>
        <taxon>Fabaceae</taxon>
        <taxon>Papilionoideae</taxon>
        <taxon>50 kb inversion clade</taxon>
        <taxon>NPAAA clade</taxon>
        <taxon>Hologalegina</taxon>
        <taxon>IRL clade</taxon>
        <taxon>Trifolieae</taxon>
        <taxon>Trifolium</taxon>
    </lineage>
</organism>
<comment type="caution">
    <text evidence="2">The sequence shown here is derived from an EMBL/GenBank/DDBJ whole genome shotgun (WGS) entry which is preliminary data.</text>
</comment>
<dbReference type="Proteomes" id="UP000265520">
    <property type="component" value="Unassembled WGS sequence"/>
</dbReference>
<protein>
    <recommendedName>
        <fullName evidence="1">Retrotransposon Copia-like N-terminal domain-containing protein</fullName>
    </recommendedName>
</protein>
<evidence type="ECO:0000259" key="1">
    <source>
        <dbReference type="Pfam" id="PF14244"/>
    </source>
</evidence>
<dbReference type="PANTHER" id="PTHR37610">
    <property type="entry name" value="CCHC-TYPE DOMAIN-CONTAINING PROTEIN"/>
    <property type="match status" value="1"/>
</dbReference>
<accession>A0A392R754</accession>
<proteinExistence type="predicted"/>